<reference evidence="1 2" key="1">
    <citation type="submission" date="2018-12" db="EMBL/GenBank/DDBJ databases">
        <title>Mesorhizobium carbonis sp. nov., isolated from coal mine water.</title>
        <authorList>
            <person name="Xin W."/>
            <person name="Xu Z."/>
            <person name="Xiang F."/>
            <person name="Zhang J."/>
            <person name="Xi L."/>
            <person name="Liu J."/>
        </authorList>
    </citation>
    <scope>NUCLEOTIDE SEQUENCE [LARGE SCALE GENOMIC DNA]</scope>
    <source>
        <strain evidence="1 2">B2.3</strain>
    </source>
</reference>
<proteinExistence type="predicted"/>
<accession>A0A429YXY2</accession>
<evidence type="ECO:0000313" key="1">
    <source>
        <dbReference type="EMBL" id="RST86315.1"/>
    </source>
</evidence>
<organism evidence="1 2">
    <name type="scientific">Aquibium carbonis</name>
    <dbReference type="NCBI Taxonomy" id="2495581"/>
    <lineage>
        <taxon>Bacteria</taxon>
        <taxon>Pseudomonadati</taxon>
        <taxon>Pseudomonadota</taxon>
        <taxon>Alphaproteobacteria</taxon>
        <taxon>Hyphomicrobiales</taxon>
        <taxon>Phyllobacteriaceae</taxon>
        <taxon>Aquibium</taxon>
    </lineage>
</organism>
<name>A0A429YXY2_9HYPH</name>
<keyword evidence="2" id="KW-1185">Reference proteome</keyword>
<dbReference type="Proteomes" id="UP000278398">
    <property type="component" value="Unassembled WGS sequence"/>
</dbReference>
<dbReference type="RefSeq" id="WP_126699999.1">
    <property type="nucleotide sequence ID" value="NZ_RWKW01000036.1"/>
</dbReference>
<dbReference type="EMBL" id="RWKW01000036">
    <property type="protein sequence ID" value="RST86315.1"/>
    <property type="molecule type" value="Genomic_DNA"/>
</dbReference>
<protein>
    <submittedName>
        <fullName evidence="1">DUF2218 domain-containing protein</fullName>
    </submittedName>
</protein>
<comment type="caution">
    <text evidence="1">The sequence shown here is derived from an EMBL/GenBank/DDBJ whole genome shotgun (WGS) entry which is preliminary data.</text>
</comment>
<sequence length="98" mass="10846">MPDAPYALSSHADVKTDMASRYLQQLCKHFGHKIPAEFTPEAGTIRFPFGHCALTAANDVLALDVTAATQEDLERMRGVIGSHLERFAFRDTPTIAWT</sequence>
<gene>
    <name evidence="1" type="ORF">EJC49_11110</name>
</gene>
<evidence type="ECO:0000313" key="2">
    <source>
        <dbReference type="Proteomes" id="UP000278398"/>
    </source>
</evidence>
<dbReference type="InterPro" id="IPR014543">
    <property type="entry name" value="UCP028291"/>
</dbReference>
<dbReference type="PIRSF" id="PIRSF028291">
    <property type="entry name" value="UCP028291"/>
    <property type="match status" value="1"/>
</dbReference>
<dbReference type="OrthoDB" id="9806511at2"/>
<dbReference type="AlphaFoldDB" id="A0A429YXY2"/>
<dbReference type="Pfam" id="PF09981">
    <property type="entry name" value="DUF2218"/>
    <property type="match status" value="1"/>
</dbReference>
<dbReference type="Gene3D" id="3.30.310.50">
    <property type="entry name" value="Alpha-D-phosphohexomutase, C-terminal domain"/>
    <property type="match status" value="1"/>
</dbReference>